<reference evidence="2 3" key="1">
    <citation type="submission" date="2014-04" db="EMBL/GenBank/DDBJ databases">
        <title>Evolutionary Origins and Diversification of the Mycorrhizal Mutualists.</title>
        <authorList>
            <consortium name="DOE Joint Genome Institute"/>
            <consortium name="Mycorrhizal Genomics Consortium"/>
            <person name="Kohler A."/>
            <person name="Kuo A."/>
            <person name="Nagy L.G."/>
            <person name="Floudas D."/>
            <person name="Copeland A."/>
            <person name="Barry K.W."/>
            <person name="Cichocki N."/>
            <person name="Veneault-Fourrey C."/>
            <person name="LaButti K."/>
            <person name="Lindquist E.A."/>
            <person name="Lipzen A."/>
            <person name="Lundell T."/>
            <person name="Morin E."/>
            <person name="Murat C."/>
            <person name="Riley R."/>
            <person name="Ohm R."/>
            <person name="Sun H."/>
            <person name="Tunlid A."/>
            <person name="Henrissat B."/>
            <person name="Grigoriev I.V."/>
            <person name="Hibbett D.S."/>
            <person name="Martin F."/>
        </authorList>
    </citation>
    <scope>NUCLEOTIDE SEQUENCE [LARGE SCALE GENOMIC DNA]</scope>
    <source>
        <strain evidence="2 3">Koide BX008</strain>
    </source>
</reference>
<dbReference type="OrthoDB" id="3235325at2759"/>
<evidence type="ECO:0000256" key="1">
    <source>
        <dbReference type="SAM" id="MobiDB-lite"/>
    </source>
</evidence>
<dbReference type="EMBL" id="KN818226">
    <property type="protein sequence ID" value="KIL69126.1"/>
    <property type="molecule type" value="Genomic_DNA"/>
</dbReference>
<evidence type="ECO:0000313" key="3">
    <source>
        <dbReference type="Proteomes" id="UP000054549"/>
    </source>
</evidence>
<dbReference type="HOGENOM" id="CLU_500533_0_0_1"/>
<dbReference type="InParanoid" id="A0A0C2XI37"/>
<feature type="region of interest" description="Disordered" evidence="1">
    <location>
        <begin position="277"/>
        <end position="323"/>
    </location>
</feature>
<name>A0A0C2XI37_AMAMK</name>
<dbReference type="STRING" id="946122.A0A0C2XI37"/>
<sequence length="544" mass="60324">MSDSLNGLVYNRQSYFNRNARNSSLGTGHSSKENNFPSYQIEPQGTGILTHVNDNQHILSHATHDELLFSGNWAFIELLMRSKDLEKELAIAKSYETQMNHWQSSYEKLSERHNSYHHNSASISPPPMLAGLNPIIDLTKASSTDSLREMKTFLGVLFPGTDMDIQLERSHYPLVKFWMRSQWNGGSRTSYLEDEDGEPVLDSRIREIRQHIAQKVDEVKKHKPAVLAKRWTYVNMDFRQAFYRNLCLTFPEFALCDNNWKAKAMLSTWYSDHFRNNRPADHVKTEDDTSTNIVKEEKGKRRQGTVDESAPPPKKFKSTPTAFPALKNPLLNMTTPIVIEDTTTPEDDIQLPSPPPPAPFTGDASVLTTAESVAHAAVTVEISTQRETVQAGTITNNAQESSMPGAVSGAQTSETASCAVLAVESSSQKETVPGTNNAQGPSAPGAVKKKAQKMTNRKKTVNSSKTAQNLCVKDWLKLPGHGSTATEFDAYWEALGEEGHKRWDEISKKAVEDSKTEKKGKTKKVVLKVGMGSGNGEGSGIGQK</sequence>
<feature type="compositionally biased region" description="Basic residues" evidence="1">
    <location>
        <begin position="447"/>
        <end position="460"/>
    </location>
</feature>
<feature type="compositionally biased region" description="Polar residues" evidence="1">
    <location>
        <begin position="427"/>
        <end position="440"/>
    </location>
</feature>
<feature type="compositionally biased region" description="Basic and acidic residues" evidence="1">
    <location>
        <begin position="277"/>
        <end position="287"/>
    </location>
</feature>
<feature type="region of interest" description="Disordered" evidence="1">
    <location>
        <begin position="21"/>
        <end position="40"/>
    </location>
</feature>
<protein>
    <submittedName>
        <fullName evidence="2">Uncharacterized protein</fullName>
    </submittedName>
</protein>
<accession>A0A0C2XI37</accession>
<gene>
    <name evidence="2" type="ORF">M378DRAFT_7845</name>
</gene>
<proteinExistence type="predicted"/>
<organism evidence="2 3">
    <name type="scientific">Amanita muscaria (strain Koide BX008)</name>
    <dbReference type="NCBI Taxonomy" id="946122"/>
    <lineage>
        <taxon>Eukaryota</taxon>
        <taxon>Fungi</taxon>
        <taxon>Dikarya</taxon>
        <taxon>Basidiomycota</taxon>
        <taxon>Agaricomycotina</taxon>
        <taxon>Agaricomycetes</taxon>
        <taxon>Agaricomycetidae</taxon>
        <taxon>Agaricales</taxon>
        <taxon>Pluteineae</taxon>
        <taxon>Amanitaceae</taxon>
        <taxon>Amanita</taxon>
    </lineage>
</organism>
<evidence type="ECO:0000313" key="2">
    <source>
        <dbReference type="EMBL" id="KIL69126.1"/>
    </source>
</evidence>
<dbReference type="Proteomes" id="UP000054549">
    <property type="component" value="Unassembled WGS sequence"/>
</dbReference>
<keyword evidence="3" id="KW-1185">Reference proteome</keyword>
<feature type="region of interest" description="Disordered" evidence="1">
    <location>
        <begin position="427"/>
        <end position="465"/>
    </location>
</feature>
<dbReference type="AlphaFoldDB" id="A0A0C2XI37"/>